<dbReference type="GO" id="GO:0140625">
    <property type="term" value="F:opioid growth factor receptor activity"/>
    <property type="evidence" value="ECO:0007669"/>
    <property type="project" value="InterPro"/>
</dbReference>
<dbReference type="GO" id="GO:0016020">
    <property type="term" value="C:membrane"/>
    <property type="evidence" value="ECO:0007669"/>
    <property type="project" value="InterPro"/>
</dbReference>
<dbReference type="AlphaFoldDB" id="A0A1M2VKT7"/>
<evidence type="ECO:0000256" key="1">
    <source>
        <dbReference type="ARBA" id="ARBA00010365"/>
    </source>
</evidence>
<dbReference type="PANTHER" id="PTHR14015">
    <property type="entry name" value="OPIOID GROWTH FACTOR RECEPTOR OGFR ZETA-TYPE OPIOID RECEPTOR"/>
    <property type="match status" value="1"/>
</dbReference>
<feature type="domain" description="Opioid growth factor receptor (OGFr) conserved" evidence="2">
    <location>
        <begin position="158"/>
        <end position="230"/>
    </location>
</feature>
<accession>A0A1M2VKT7</accession>
<comment type="similarity">
    <text evidence="1">Belongs to the opioid growth factor receptor family.</text>
</comment>
<keyword evidence="3" id="KW-0675">Receptor</keyword>
<dbReference type="STRING" id="154538.A0A1M2VKT7"/>
<organism evidence="3 4">
    <name type="scientific">Trametes pubescens</name>
    <name type="common">White-rot fungus</name>
    <dbReference type="NCBI Taxonomy" id="154538"/>
    <lineage>
        <taxon>Eukaryota</taxon>
        <taxon>Fungi</taxon>
        <taxon>Dikarya</taxon>
        <taxon>Basidiomycota</taxon>
        <taxon>Agaricomycotina</taxon>
        <taxon>Agaricomycetes</taxon>
        <taxon>Polyporales</taxon>
        <taxon>Polyporaceae</taxon>
        <taxon>Trametes</taxon>
    </lineage>
</organism>
<dbReference type="EMBL" id="MNAD01001079">
    <property type="protein sequence ID" value="OJT08153.1"/>
    <property type="molecule type" value="Genomic_DNA"/>
</dbReference>
<dbReference type="OrthoDB" id="9030204at2759"/>
<dbReference type="InterPro" id="IPR006757">
    <property type="entry name" value="OGF_rcpt"/>
</dbReference>
<evidence type="ECO:0000313" key="4">
    <source>
        <dbReference type="Proteomes" id="UP000184267"/>
    </source>
</evidence>
<keyword evidence="4" id="KW-1185">Reference proteome</keyword>
<name>A0A1M2VKT7_TRAPU</name>
<gene>
    <name evidence="3" type="ORF">TRAPUB_949</name>
</gene>
<reference evidence="3 4" key="1">
    <citation type="submission" date="2016-10" db="EMBL/GenBank/DDBJ databases">
        <title>Genome sequence of the basidiomycete white-rot fungus Trametes pubescens.</title>
        <authorList>
            <person name="Makela M.R."/>
            <person name="Granchi Z."/>
            <person name="Peng M."/>
            <person name="De Vries R.P."/>
            <person name="Grigoriev I."/>
            <person name="Riley R."/>
            <person name="Hilden K."/>
        </authorList>
    </citation>
    <scope>NUCLEOTIDE SEQUENCE [LARGE SCALE GENOMIC DNA]</scope>
    <source>
        <strain evidence="3 4">FBCC735</strain>
    </source>
</reference>
<evidence type="ECO:0000259" key="2">
    <source>
        <dbReference type="Pfam" id="PF04664"/>
    </source>
</evidence>
<evidence type="ECO:0000313" key="3">
    <source>
        <dbReference type="EMBL" id="OJT08153.1"/>
    </source>
</evidence>
<dbReference type="PANTHER" id="PTHR14015:SF2">
    <property type="entry name" value="OPIOID GROWTH FACTOR RECEPTOR (OGFR) CONSERVED DOMAIN-CONTAINING PROTEIN"/>
    <property type="match status" value="1"/>
</dbReference>
<proteinExistence type="inferred from homology"/>
<feature type="domain" description="Opioid growth factor receptor (OGFr) conserved" evidence="2">
    <location>
        <begin position="24"/>
        <end position="139"/>
    </location>
</feature>
<dbReference type="InterPro" id="IPR039574">
    <property type="entry name" value="OGFr"/>
</dbReference>
<comment type="caution">
    <text evidence="3">The sequence shown here is derived from an EMBL/GenBank/DDBJ whole genome shotgun (WGS) entry which is preliminary data.</text>
</comment>
<dbReference type="OMA" id="WWANCLR"/>
<dbReference type="Proteomes" id="UP000184267">
    <property type="component" value="Unassembled WGS sequence"/>
</dbReference>
<dbReference type="Pfam" id="PF04664">
    <property type="entry name" value="OGFr_N"/>
    <property type="match status" value="2"/>
</dbReference>
<sequence length="263" mass="31140">MSLPRDITEFLEGYPDISDDPHLNANLEFYTNKGRCRPDNLLIDELHEQWKMDYEKLEYKHGYIQWLFPLQEYGMNYKAQPLQKHELAALKTEPVVRERLQRSYSIMLGFYGMQLVSSDTGELRRADNWKERYRNLARKFLLFVWSANVHQQFTYAGAPHNNLRISRILKCLSEFGLERLNAGFLLFVLAEQSANDQINTETIRSSMERWWANCLRNEEERAWINEAIRKARTEDFVFTDEAYREALRRRGETGSINEAVVEA</sequence>
<protein>
    <submittedName>
        <fullName evidence="3">Opioid growth factor receptor</fullName>
    </submittedName>
</protein>